<sequence length="481" mass="53930">MDSASNSSSQSITKPSSPIQAATASPTTASPKAQTNSHDETMASLSASDLNPLSDPNNEPSSANYGKYHEEAPDDLSTFAPLDDPDDFELPSENSEDADAIVIYKPGNKGQPPKRITTLRPCGKPEDTTSHGDSREENVKKILEELNPFDIYNFVYKLLYTLSATNPEKRDELTMTPQFADKTILEAIASTLDEVGMECMIEYWDFIWSNIISPRITEEEAMEIAHIKRDYYKQQSKVLEQMRQKNKTDSQSTDISPSSDNDDVLYYDDPRTEWPLKVMPPFTEAKPRKKKRGKKKSKKSSESANEIEIPAGPDGKHAGKPSTVHETTAEEEVADSTASNLDSKSLVHDNFPDENRPEEIMQHNLMDSPNKLWEPTPDLDEIKQKSEERQRRFAEEIAVFQRNVRAEVVRIKAAGEAAQMKNMQQVEDSSDREGTDDQFEALSSISPSVLKVPDSQLEIHEYGIGLKGCGPRERKLRDQDA</sequence>
<accession>A0AAD6J3H1</accession>
<gene>
    <name evidence="2" type="ORF">Dda_2406</name>
</gene>
<reference evidence="2" key="1">
    <citation type="submission" date="2023-01" db="EMBL/GenBank/DDBJ databases">
        <title>The chitinases involved in constricting ring structure development in the nematode-trapping fungus Drechslerella dactyloides.</title>
        <authorList>
            <person name="Wang R."/>
            <person name="Zhang L."/>
            <person name="Tang P."/>
            <person name="Li S."/>
            <person name="Liang L."/>
        </authorList>
    </citation>
    <scope>NUCLEOTIDE SEQUENCE</scope>
    <source>
        <strain evidence="2">YMF1.00031</strain>
    </source>
</reference>
<comment type="caution">
    <text evidence="2">The sequence shown here is derived from an EMBL/GenBank/DDBJ whole genome shotgun (WGS) entry which is preliminary data.</text>
</comment>
<feature type="compositionally biased region" description="Polar residues" evidence="1">
    <location>
        <begin position="249"/>
        <end position="259"/>
    </location>
</feature>
<proteinExistence type="predicted"/>
<dbReference type="EMBL" id="JAQGDS010000002">
    <property type="protein sequence ID" value="KAJ6263834.1"/>
    <property type="molecule type" value="Genomic_DNA"/>
</dbReference>
<organism evidence="2 3">
    <name type="scientific">Drechslerella dactyloides</name>
    <name type="common">Nematode-trapping fungus</name>
    <name type="synonym">Arthrobotrys dactyloides</name>
    <dbReference type="NCBI Taxonomy" id="74499"/>
    <lineage>
        <taxon>Eukaryota</taxon>
        <taxon>Fungi</taxon>
        <taxon>Dikarya</taxon>
        <taxon>Ascomycota</taxon>
        <taxon>Pezizomycotina</taxon>
        <taxon>Orbiliomycetes</taxon>
        <taxon>Orbiliales</taxon>
        <taxon>Orbiliaceae</taxon>
        <taxon>Drechslerella</taxon>
    </lineage>
</organism>
<evidence type="ECO:0000313" key="2">
    <source>
        <dbReference type="EMBL" id="KAJ6263834.1"/>
    </source>
</evidence>
<dbReference type="AlphaFoldDB" id="A0AAD6J3H1"/>
<feature type="compositionally biased region" description="Low complexity" evidence="1">
    <location>
        <begin position="1"/>
        <end position="35"/>
    </location>
</feature>
<name>A0AAD6J3H1_DREDA</name>
<evidence type="ECO:0000256" key="1">
    <source>
        <dbReference type="SAM" id="MobiDB-lite"/>
    </source>
</evidence>
<keyword evidence="3" id="KW-1185">Reference proteome</keyword>
<feature type="compositionally biased region" description="Acidic residues" evidence="1">
    <location>
        <begin position="83"/>
        <end position="99"/>
    </location>
</feature>
<evidence type="ECO:0000313" key="3">
    <source>
        <dbReference type="Proteomes" id="UP001221413"/>
    </source>
</evidence>
<feature type="region of interest" description="Disordered" evidence="1">
    <location>
        <begin position="239"/>
        <end position="355"/>
    </location>
</feature>
<feature type="compositionally biased region" description="Polar residues" evidence="1">
    <location>
        <begin position="43"/>
        <end position="64"/>
    </location>
</feature>
<protein>
    <submittedName>
        <fullName evidence="2">Uncharacterized protein</fullName>
    </submittedName>
</protein>
<feature type="compositionally biased region" description="Basic and acidic residues" evidence="1">
    <location>
        <begin position="123"/>
        <end position="136"/>
    </location>
</feature>
<feature type="compositionally biased region" description="Basic and acidic residues" evidence="1">
    <location>
        <begin position="345"/>
        <end position="355"/>
    </location>
</feature>
<feature type="compositionally biased region" description="Basic residues" evidence="1">
    <location>
        <begin position="287"/>
        <end position="298"/>
    </location>
</feature>
<feature type="region of interest" description="Disordered" evidence="1">
    <location>
        <begin position="1"/>
        <end position="136"/>
    </location>
</feature>
<dbReference type="Proteomes" id="UP001221413">
    <property type="component" value="Unassembled WGS sequence"/>
</dbReference>